<dbReference type="Proteomes" id="UP001499884">
    <property type="component" value="Unassembled WGS sequence"/>
</dbReference>
<feature type="coiled-coil region" evidence="1">
    <location>
        <begin position="163"/>
        <end position="190"/>
    </location>
</feature>
<gene>
    <name evidence="2" type="ORF">GCM10023082_14830</name>
</gene>
<evidence type="ECO:0000313" key="3">
    <source>
        <dbReference type="Proteomes" id="UP001499884"/>
    </source>
</evidence>
<organism evidence="2 3">
    <name type="scientific">Streptomyces tremellae</name>
    <dbReference type="NCBI Taxonomy" id="1124239"/>
    <lineage>
        <taxon>Bacteria</taxon>
        <taxon>Bacillati</taxon>
        <taxon>Actinomycetota</taxon>
        <taxon>Actinomycetes</taxon>
        <taxon>Kitasatosporales</taxon>
        <taxon>Streptomycetaceae</taxon>
        <taxon>Streptomyces</taxon>
    </lineage>
</organism>
<feature type="coiled-coil region" evidence="1">
    <location>
        <begin position="898"/>
        <end position="954"/>
    </location>
</feature>
<keyword evidence="1" id="KW-0175">Coiled coil</keyword>
<dbReference type="RefSeq" id="WP_345642848.1">
    <property type="nucleotide sequence ID" value="NZ_BAABEP010000006.1"/>
</dbReference>
<keyword evidence="3" id="KW-1185">Reference proteome</keyword>
<evidence type="ECO:0000256" key="1">
    <source>
        <dbReference type="SAM" id="Coils"/>
    </source>
</evidence>
<sequence length="1103" mass="111332">MANDIEINVKVDDQSGGGLAGVTSSLKALKKQATDTGTALVSLATRSTVAGTALDAMGDQADDAEHSLAGLRAAARDIKVKATLDDDTATGIAAVRAALADLKAESPLHLRVDFDGGAGDITTTSGALQTLRTRASAAGTAVEGLGTKAAAAAAELVVLAAAADEAGDKLRDLRSRAAAAAAEVQNLRSTAVGAGNAMQTFSNRTNTANSRVDDLSTRTRTLRTDMTDLDGALTRVGGNMNGLRGSVGSLGSSSSSASGGMEKLTGAALTLAPALVPIASSITPAIPLLGAGALGAVAFGAALLGQVGAMTDAATAQAKYTAAVAKYGPASKQAATAEGEYMDTLSAMPPATRTAAAALSALKDEYHDWSDELAGSTMPVATHGFELLGGTIGRLTPLAKDSGTQMGRLVTIIGGGVASPGFDKFMDEVDAFAHKALLDMITGTLRLGEALHNYTGSGQLQEFMAYARANGPLVADTLKNLAGALAHLVEGAGDVGVSMLTVVNILAKLVNAVPPEAIGDLLQLAAAYKGLQLAVAGGSALKAGVTGVATAVGGMRTASAGATGGVASLTAAFGSLSKGAKVAAAGTGLGLLIIALGALSQAGKSAPPSVDAITTSLEKLADTGRVTGAAADAWGKDLSGLAKSLDTLVKPSGLDSFQQSLTHLIGMDSTPVKDAKDNIDSLDKALAGLVQNGHADIAAQALADLTIKLKAQGLTSKQIKSQLDDYKQALADQAFEAKLAAQAQGLFGEQAQQVKAKLDAQKQSTDGLRNSIQALNDVNRSALGGMIGFEQAIDDAAKAARDNAGALTMSHGALNLSSQKARDAASALSDLADKTDEAAADARDSGASWSTVAGIYDRGRSNLEKFARSMGLTKDQAKTLTNQILKMPDKTTLFKGDVTDLNAKIKSAQAKVDSLKQKRKTAVGADKSNLDAQIKAAQRSLDNLKQKRAAAIKASNQAGAGAGAAQRTINGVHGKTVTITTRYVATYGSGYSQHAAGNPYFAHGGVTGSLGRAATGGPRGGLTLVGEQGPELVDLAAGSRVRSNPDTKRLLAGGAASASGAAPININLVVDGGVLARAVFDPLRNEIRTRKGGDVQKALGWTR</sequence>
<protein>
    <recommendedName>
        <fullName evidence="4">Phage tail tape measure protein domain-containing protein</fullName>
    </recommendedName>
</protein>
<name>A0ABP7EF53_9ACTN</name>
<comment type="caution">
    <text evidence="2">The sequence shown here is derived from an EMBL/GenBank/DDBJ whole genome shotgun (WGS) entry which is preliminary data.</text>
</comment>
<reference evidence="3" key="1">
    <citation type="journal article" date="2019" name="Int. J. Syst. Evol. Microbiol.">
        <title>The Global Catalogue of Microorganisms (GCM) 10K type strain sequencing project: providing services to taxonomists for standard genome sequencing and annotation.</title>
        <authorList>
            <consortium name="The Broad Institute Genomics Platform"/>
            <consortium name="The Broad Institute Genome Sequencing Center for Infectious Disease"/>
            <person name="Wu L."/>
            <person name="Ma J."/>
        </authorList>
    </citation>
    <scope>NUCLEOTIDE SEQUENCE [LARGE SCALE GENOMIC DNA]</scope>
    <source>
        <strain evidence="3">JCM 30846</strain>
    </source>
</reference>
<dbReference type="Gene3D" id="1.20.5.340">
    <property type="match status" value="1"/>
</dbReference>
<evidence type="ECO:0000313" key="2">
    <source>
        <dbReference type="EMBL" id="GAA3718318.1"/>
    </source>
</evidence>
<dbReference type="PANTHER" id="PTHR45615:SF80">
    <property type="entry name" value="GRIP DOMAIN-CONTAINING PROTEIN"/>
    <property type="match status" value="1"/>
</dbReference>
<proteinExistence type="predicted"/>
<dbReference type="EMBL" id="BAABEP010000006">
    <property type="protein sequence ID" value="GAA3718318.1"/>
    <property type="molecule type" value="Genomic_DNA"/>
</dbReference>
<accession>A0ABP7EF53</accession>
<dbReference type="PANTHER" id="PTHR45615">
    <property type="entry name" value="MYOSIN HEAVY CHAIN, NON-MUSCLE"/>
    <property type="match status" value="1"/>
</dbReference>
<evidence type="ECO:0008006" key="4">
    <source>
        <dbReference type="Google" id="ProtNLM"/>
    </source>
</evidence>